<dbReference type="InterPro" id="IPR029063">
    <property type="entry name" value="SAM-dependent_MTases_sf"/>
</dbReference>
<keyword evidence="3" id="KW-0949">S-adenosyl-L-methionine</keyword>
<dbReference type="Proteomes" id="UP001165667">
    <property type="component" value="Unassembled WGS sequence"/>
</dbReference>
<evidence type="ECO:0000256" key="1">
    <source>
        <dbReference type="ARBA" id="ARBA00022603"/>
    </source>
</evidence>
<evidence type="ECO:0000256" key="3">
    <source>
        <dbReference type="ARBA" id="ARBA00022691"/>
    </source>
</evidence>
<keyword evidence="7" id="KW-1185">Reference proteome</keyword>
<dbReference type="CDD" id="cd02440">
    <property type="entry name" value="AdoMet_MTases"/>
    <property type="match status" value="1"/>
</dbReference>
<feature type="region of interest" description="Disordered" evidence="4">
    <location>
        <begin position="1"/>
        <end position="21"/>
    </location>
</feature>
<dbReference type="GO" id="GO:0000179">
    <property type="term" value="F:rRNA (adenine-N6,N6-)-dimethyltransferase activity"/>
    <property type="evidence" value="ECO:0007669"/>
    <property type="project" value="InterPro"/>
</dbReference>
<evidence type="ECO:0000313" key="7">
    <source>
        <dbReference type="Proteomes" id="UP001165667"/>
    </source>
</evidence>
<evidence type="ECO:0000256" key="4">
    <source>
        <dbReference type="SAM" id="MobiDB-lite"/>
    </source>
</evidence>
<dbReference type="Gene3D" id="3.40.50.150">
    <property type="entry name" value="Vaccinia Virus protein VP39"/>
    <property type="match status" value="1"/>
</dbReference>
<dbReference type="InterPro" id="IPR020596">
    <property type="entry name" value="rRNA_Ade_Mease_Trfase_CS"/>
</dbReference>
<evidence type="ECO:0000259" key="5">
    <source>
        <dbReference type="SMART" id="SM00650"/>
    </source>
</evidence>
<dbReference type="AlphaFoldDB" id="A0AA42CNN0"/>
<dbReference type="PROSITE" id="PS01131">
    <property type="entry name" value="RRNA_A_DIMETH"/>
    <property type="match status" value="1"/>
</dbReference>
<dbReference type="SMART" id="SM00650">
    <property type="entry name" value="rADc"/>
    <property type="match status" value="1"/>
</dbReference>
<dbReference type="InterPro" id="IPR020598">
    <property type="entry name" value="rRNA_Ade_methylase_Trfase_N"/>
</dbReference>
<dbReference type="EMBL" id="JAMOIM010000010">
    <property type="protein sequence ID" value="MCW6509545.1"/>
    <property type="molecule type" value="Genomic_DNA"/>
</dbReference>
<accession>A0AA42CNN0</accession>
<name>A0AA42CNN0_9HYPH</name>
<dbReference type="SUPFAM" id="SSF53335">
    <property type="entry name" value="S-adenosyl-L-methionine-dependent methyltransferases"/>
    <property type="match status" value="1"/>
</dbReference>
<evidence type="ECO:0000313" key="6">
    <source>
        <dbReference type="EMBL" id="MCW6509545.1"/>
    </source>
</evidence>
<dbReference type="RefSeq" id="WP_282585917.1">
    <property type="nucleotide sequence ID" value="NZ_JAMOIM010000010.1"/>
</dbReference>
<proteinExistence type="predicted"/>
<feature type="domain" description="Ribosomal RNA adenine methylase transferase N-terminal" evidence="5">
    <location>
        <begin position="50"/>
        <end position="186"/>
    </location>
</feature>
<comment type="caution">
    <text evidence="6">The sequence shown here is derived from an EMBL/GenBank/DDBJ whole genome shotgun (WGS) entry which is preliminary data.</text>
</comment>
<evidence type="ECO:0000256" key="2">
    <source>
        <dbReference type="ARBA" id="ARBA00022679"/>
    </source>
</evidence>
<protein>
    <submittedName>
        <fullName evidence="6">Ribose ABC transporter permease</fullName>
    </submittedName>
</protein>
<sequence>MRHHSSASDRGARGKSRPPAERLGDEARFIRAWLDKPLVTGAVSPSGKVLSRTMARCIDPRLEGPVIELGPGTGPVTEALIRRGIEQERLILVEFDPDFCKLLARRYPRACIVEGDAYDLQASLGSVLGRNAAAAVVSSLPLLTKPERQRLALLDQAFGLMRPEGVFVQFTYGIGSPVPRVDENFAPTGFRASVSPPVWLNLPPARVWTYRAGDKESAEADVPSRDVLLRLKEGTDKLGEEWREKRRRLHDVFVIRAEKARHEFKLRTEKLRVGIERHQSLLEEKHSGKLPLDLLERTKASKKTPRW</sequence>
<reference evidence="6" key="1">
    <citation type="submission" date="2022-05" db="EMBL/GenBank/DDBJ databases">
        <authorList>
            <person name="Pankratov T."/>
        </authorList>
    </citation>
    <scope>NUCLEOTIDE SEQUENCE</scope>
    <source>
        <strain evidence="6">BP6-180914</strain>
    </source>
</reference>
<gene>
    <name evidence="6" type="ORF">M8523_16105</name>
</gene>
<organism evidence="6 7">
    <name type="scientific">Lichenifustis flavocetrariae</name>
    <dbReference type="NCBI Taxonomy" id="2949735"/>
    <lineage>
        <taxon>Bacteria</taxon>
        <taxon>Pseudomonadati</taxon>
        <taxon>Pseudomonadota</taxon>
        <taxon>Alphaproteobacteria</taxon>
        <taxon>Hyphomicrobiales</taxon>
        <taxon>Lichenihabitantaceae</taxon>
        <taxon>Lichenifustis</taxon>
    </lineage>
</organism>
<keyword evidence="2" id="KW-0808">Transferase</keyword>
<keyword evidence="1" id="KW-0489">Methyltransferase</keyword>